<feature type="transmembrane region" description="Helical" evidence="1">
    <location>
        <begin position="123"/>
        <end position="144"/>
    </location>
</feature>
<dbReference type="Proteomes" id="UP000005359">
    <property type="component" value="Unassembled WGS sequence"/>
</dbReference>
<dbReference type="AlphaFoldDB" id="B0G6B7"/>
<feature type="transmembrane region" description="Helical" evidence="1">
    <location>
        <begin position="46"/>
        <end position="65"/>
    </location>
</feature>
<feature type="transmembrane region" description="Helical" evidence="1">
    <location>
        <begin position="21"/>
        <end position="40"/>
    </location>
</feature>
<feature type="transmembrane region" description="Helical" evidence="1">
    <location>
        <begin position="156"/>
        <end position="177"/>
    </location>
</feature>
<name>B0G6B7_9FIRM</name>
<evidence type="ECO:0000256" key="1">
    <source>
        <dbReference type="SAM" id="Phobius"/>
    </source>
</evidence>
<evidence type="ECO:0008006" key="4">
    <source>
        <dbReference type="Google" id="ProtNLM"/>
    </source>
</evidence>
<comment type="caution">
    <text evidence="2">The sequence shown here is derived from an EMBL/GenBank/DDBJ whole genome shotgun (WGS) entry which is preliminary data.</text>
</comment>
<keyword evidence="1" id="KW-0812">Transmembrane</keyword>
<evidence type="ECO:0000313" key="3">
    <source>
        <dbReference type="Proteomes" id="UP000005359"/>
    </source>
</evidence>
<gene>
    <name evidence="2" type="ORF">DORFOR_01901</name>
</gene>
<reference evidence="2 3" key="1">
    <citation type="submission" date="2007-10" db="EMBL/GenBank/DDBJ databases">
        <title>Draft genome sequence of Dorea formicigenerans(ATCC 27755).</title>
        <authorList>
            <person name="Sudarsanam P."/>
            <person name="Ley R."/>
            <person name="Guruge J."/>
            <person name="Turnbaugh P.J."/>
            <person name="Mahowald M."/>
            <person name="Liep D."/>
            <person name="Gordon J."/>
        </authorList>
    </citation>
    <scope>NUCLEOTIDE SEQUENCE [LARGE SCALE GENOMIC DNA]</scope>
    <source>
        <strain evidence="2 3">ATCC 27755</strain>
    </source>
</reference>
<accession>B0G6B7</accession>
<keyword evidence="1" id="KW-0472">Membrane</keyword>
<organism evidence="2 3">
    <name type="scientific">Dorea formicigenerans ATCC 27755</name>
    <dbReference type="NCBI Taxonomy" id="411461"/>
    <lineage>
        <taxon>Bacteria</taxon>
        <taxon>Bacillati</taxon>
        <taxon>Bacillota</taxon>
        <taxon>Clostridia</taxon>
        <taxon>Lachnospirales</taxon>
        <taxon>Lachnospiraceae</taxon>
        <taxon>Dorea</taxon>
    </lineage>
</organism>
<dbReference type="PaxDb" id="411461-DORFOR_01901"/>
<feature type="transmembrane region" description="Helical" evidence="1">
    <location>
        <begin position="91"/>
        <end position="111"/>
    </location>
</feature>
<dbReference type="STRING" id="411461.DORFOR_01901"/>
<dbReference type="EMBL" id="AAXA02000014">
    <property type="protein sequence ID" value="EDR46678.1"/>
    <property type="molecule type" value="Genomic_DNA"/>
</dbReference>
<feature type="transmembrane region" description="Helical" evidence="1">
    <location>
        <begin position="197"/>
        <end position="217"/>
    </location>
</feature>
<keyword evidence="1" id="KW-1133">Transmembrane helix</keyword>
<sequence length="225" mass="25383">MEKEESILKKEVKICMPYYKIAYSIAFVVILSAIQPVVYANEIGQAVERAVSLLAVVFCADTYLVEVQSKRSEVFCLYNLKKQAGVVYKRLFVQVAYLIGISLLAYGLFYWQKPVNLTEELDGGALFGIYCIAIPGTVLFWSVLSVTVSNLVRNRWIGMGVVLLFWFFSISGKATQFLKNWGPFSYGTCDFGKLTEWRWLGGKVLCVVFAGMMLAFVPKILKKRG</sequence>
<proteinExistence type="predicted"/>
<protein>
    <recommendedName>
        <fullName evidence="4">ABC-2 family transporter protein</fullName>
    </recommendedName>
</protein>
<reference evidence="2 3" key="2">
    <citation type="submission" date="2007-10" db="EMBL/GenBank/DDBJ databases">
        <authorList>
            <person name="Fulton L."/>
            <person name="Clifton S."/>
            <person name="Fulton B."/>
            <person name="Xu J."/>
            <person name="Minx P."/>
            <person name="Pepin K.H."/>
            <person name="Johnson M."/>
            <person name="Thiruvilangam P."/>
            <person name="Bhonagiri V."/>
            <person name="Nash W.E."/>
            <person name="Wang C."/>
            <person name="Mardis E.R."/>
            <person name="Wilson R.K."/>
        </authorList>
    </citation>
    <scope>NUCLEOTIDE SEQUENCE [LARGE SCALE GENOMIC DNA]</scope>
    <source>
        <strain evidence="2 3">ATCC 27755</strain>
    </source>
</reference>
<evidence type="ECO:0000313" key="2">
    <source>
        <dbReference type="EMBL" id="EDR46678.1"/>
    </source>
</evidence>